<keyword evidence="2" id="KW-0489">Methyltransferase</keyword>
<organism evidence="5">
    <name type="scientific">marine metagenome</name>
    <dbReference type="NCBI Taxonomy" id="408172"/>
    <lineage>
        <taxon>unclassified sequences</taxon>
        <taxon>metagenomes</taxon>
        <taxon>ecological metagenomes</taxon>
    </lineage>
</organism>
<gene>
    <name evidence="5" type="ORF">METZ01_LOCUS54126</name>
</gene>
<dbReference type="CDD" id="cd02440">
    <property type="entry name" value="AdoMet_MTases"/>
    <property type="match status" value="1"/>
</dbReference>
<feature type="non-terminal residue" evidence="5">
    <location>
        <position position="1"/>
    </location>
</feature>
<dbReference type="GO" id="GO:0032259">
    <property type="term" value="P:methylation"/>
    <property type="evidence" value="ECO:0007669"/>
    <property type="project" value="UniProtKB-KW"/>
</dbReference>
<dbReference type="AlphaFoldDB" id="A0A381SB16"/>
<dbReference type="InterPro" id="IPR029063">
    <property type="entry name" value="SAM-dependent_MTases_sf"/>
</dbReference>
<proteinExistence type="inferred from homology"/>
<evidence type="ECO:0000313" key="5">
    <source>
        <dbReference type="EMBL" id="SVA01272.1"/>
    </source>
</evidence>
<dbReference type="PANTHER" id="PTHR44942:SF4">
    <property type="entry name" value="METHYLTRANSFERASE TYPE 11 DOMAIN-CONTAINING PROTEIN"/>
    <property type="match status" value="1"/>
</dbReference>
<dbReference type="EMBL" id="UINC01002886">
    <property type="protein sequence ID" value="SVA01272.1"/>
    <property type="molecule type" value="Genomic_DNA"/>
</dbReference>
<dbReference type="GO" id="GO:0008757">
    <property type="term" value="F:S-adenosylmethionine-dependent methyltransferase activity"/>
    <property type="evidence" value="ECO:0007669"/>
    <property type="project" value="InterPro"/>
</dbReference>
<accession>A0A381SB16</accession>
<evidence type="ECO:0000256" key="3">
    <source>
        <dbReference type="ARBA" id="ARBA00022679"/>
    </source>
</evidence>
<sequence>VPAVDGDRFGSRAADYAHHRADFPASAVDRLVGHGVGRPGQRLLDLGCGTGTLARQFAARGCVVTGLDVDGRMLEAAEALAAADGVEVAWHLASAEDTGLPDGSFDVASAAQCWHWFDGAAAAMEARRLLVPAGLLAIANFDWLPLPGSVSGETEALIQAHHPAWDLGGVREPLPEAITHVEELGFTVIEAWVEDVDVPYLADSWRRRIGASAAIVNLEPAGAAAFDRDLAALLAERFPGEEVEAPHRVSVLVARASS</sequence>
<feature type="domain" description="Methyltransferase type 11" evidence="4">
    <location>
        <begin position="44"/>
        <end position="138"/>
    </location>
</feature>
<reference evidence="5" key="1">
    <citation type="submission" date="2018-05" db="EMBL/GenBank/DDBJ databases">
        <authorList>
            <person name="Lanie J.A."/>
            <person name="Ng W.-L."/>
            <person name="Kazmierczak K.M."/>
            <person name="Andrzejewski T.M."/>
            <person name="Davidsen T.M."/>
            <person name="Wayne K.J."/>
            <person name="Tettelin H."/>
            <person name="Glass J.I."/>
            <person name="Rusch D."/>
            <person name="Podicherti R."/>
            <person name="Tsui H.-C.T."/>
            <person name="Winkler M.E."/>
        </authorList>
    </citation>
    <scope>NUCLEOTIDE SEQUENCE</scope>
</reference>
<dbReference type="InterPro" id="IPR013216">
    <property type="entry name" value="Methyltransf_11"/>
</dbReference>
<evidence type="ECO:0000256" key="1">
    <source>
        <dbReference type="ARBA" id="ARBA00008361"/>
    </source>
</evidence>
<evidence type="ECO:0000259" key="4">
    <source>
        <dbReference type="Pfam" id="PF08241"/>
    </source>
</evidence>
<protein>
    <recommendedName>
        <fullName evidence="4">Methyltransferase type 11 domain-containing protein</fullName>
    </recommendedName>
</protein>
<evidence type="ECO:0000256" key="2">
    <source>
        <dbReference type="ARBA" id="ARBA00022603"/>
    </source>
</evidence>
<keyword evidence="3" id="KW-0808">Transferase</keyword>
<dbReference type="Pfam" id="PF08241">
    <property type="entry name" value="Methyltransf_11"/>
    <property type="match status" value="1"/>
</dbReference>
<dbReference type="PANTHER" id="PTHR44942">
    <property type="entry name" value="METHYLTRANSF_11 DOMAIN-CONTAINING PROTEIN"/>
    <property type="match status" value="1"/>
</dbReference>
<dbReference type="InterPro" id="IPR051052">
    <property type="entry name" value="Diverse_substrate_MTase"/>
</dbReference>
<comment type="similarity">
    <text evidence="1">Belongs to the methyltransferase superfamily.</text>
</comment>
<dbReference type="Gene3D" id="3.40.50.150">
    <property type="entry name" value="Vaccinia Virus protein VP39"/>
    <property type="match status" value="1"/>
</dbReference>
<dbReference type="SUPFAM" id="SSF53335">
    <property type="entry name" value="S-adenosyl-L-methionine-dependent methyltransferases"/>
    <property type="match status" value="1"/>
</dbReference>
<name>A0A381SB16_9ZZZZ</name>